<gene>
    <name evidence="2" type="ORF">H9757_11255</name>
</gene>
<accession>A0A9D2NZD8</accession>
<reference evidence="2" key="2">
    <citation type="submission" date="2021-04" db="EMBL/GenBank/DDBJ databases">
        <authorList>
            <person name="Gilroy R."/>
        </authorList>
    </citation>
    <scope>NUCLEOTIDE SEQUENCE</scope>
    <source>
        <strain evidence="2">ChiGjej1B1-1692</strain>
    </source>
</reference>
<protein>
    <submittedName>
        <fullName evidence="2">Uncharacterized protein</fullName>
    </submittedName>
</protein>
<dbReference type="Proteomes" id="UP000823894">
    <property type="component" value="Unassembled WGS sequence"/>
</dbReference>
<organism evidence="2 3">
    <name type="scientific">Candidatus Mediterraneibacter faecigallinarum</name>
    <dbReference type="NCBI Taxonomy" id="2838669"/>
    <lineage>
        <taxon>Bacteria</taxon>
        <taxon>Bacillati</taxon>
        <taxon>Bacillota</taxon>
        <taxon>Clostridia</taxon>
        <taxon>Lachnospirales</taxon>
        <taxon>Lachnospiraceae</taxon>
        <taxon>Mediterraneibacter</taxon>
    </lineage>
</organism>
<dbReference type="EMBL" id="DWWK01000185">
    <property type="protein sequence ID" value="HJC39618.1"/>
    <property type="molecule type" value="Genomic_DNA"/>
</dbReference>
<reference evidence="2" key="1">
    <citation type="journal article" date="2021" name="PeerJ">
        <title>Extensive microbial diversity within the chicken gut microbiome revealed by metagenomics and culture.</title>
        <authorList>
            <person name="Gilroy R."/>
            <person name="Ravi A."/>
            <person name="Getino M."/>
            <person name="Pursley I."/>
            <person name="Horton D.L."/>
            <person name="Alikhan N.F."/>
            <person name="Baker D."/>
            <person name="Gharbi K."/>
            <person name="Hall N."/>
            <person name="Watson M."/>
            <person name="Adriaenssens E.M."/>
            <person name="Foster-Nyarko E."/>
            <person name="Jarju S."/>
            <person name="Secka A."/>
            <person name="Antonio M."/>
            <person name="Oren A."/>
            <person name="Chaudhuri R.R."/>
            <person name="La Ragione R."/>
            <person name="Hildebrand F."/>
            <person name="Pallen M.J."/>
        </authorList>
    </citation>
    <scope>NUCLEOTIDE SEQUENCE</scope>
    <source>
        <strain evidence="2">ChiGjej1B1-1692</strain>
    </source>
</reference>
<name>A0A9D2NZD8_9FIRM</name>
<dbReference type="AlphaFoldDB" id="A0A9D2NZD8"/>
<evidence type="ECO:0000313" key="2">
    <source>
        <dbReference type="EMBL" id="HJC39618.1"/>
    </source>
</evidence>
<evidence type="ECO:0000256" key="1">
    <source>
        <dbReference type="SAM" id="Coils"/>
    </source>
</evidence>
<feature type="coiled-coil region" evidence="1">
    <location>
        <begin position="3"/>
        <end position="37"/>
    </location>
</feature>
<proteinExistence type="predicted"/>
<comment type="caution">
    <text evidence="2">The sequence shown here is derived from an EMBL/GenBank/DDBJ whole genome shotgun (WGS) entry which is preliminary data.</text>
</comment>
<keyword evidence="1" id="KW-0175">Coiled coil</keyword>
<sequence>MRNKKLQEVAAKITEMLEENEKKKEEAAGEISASKQLHKEAVEVISEAFSKSDVEGYHKAQDAARQAKDITEMYQGRKNRLGVSRFKTTWTREVEREALRWAEEELEYI</sequence>
<evidence type="ECO:0000313" key="3">
    <source>
        <dbReference type="Proteomes" id="UP000823894"/>
    </source>
</evidence>